<feature type="transmembrane region" description="Helical" evidence="7">
    <location>
        <begin position="36"/>
        <end position="55"/>
    </location>
</feature>
<feature type="transmembrane region" description="Helical" evidence="7">
    <location>
        <begin position="6"/>
        <end position="24"/>
    </location>
</feature>
<dbReference type="InterPro" id="IPR023090">
    <property type="entry name" value="UPF0702_alpha/beta_dom_sf"/>
</dbReference>
<protein>
    <recommendedName>
        <fullName evidence="12">DUF421 domain-containing protein</fullName>
    </recommendedName>
</protein>
<organism evidence="10 11">
    <name type="scientific">Oxobacter pfennigii</name>
    <dbReference type="NCBI Taxonomy" id="36849"/>
    <lineage>
        <taxon>Bacteria</taxon>
        <taxon>Bacillati</taxon>
        <taxon>Bacillota</taxon>
        <taxon>Clostridia</taxon>
        <taxon>Eubacteriales</taxon>
        <taxon>Clostridiaceae</taxon>
        <taxon>Oxobacter</taxon>
    </lineage>
</organism>
<evidence type="ECO:0000256" key="4">
    <source>
        <dbReference type="ARBA" id="ARBA00022692"/>
    </source>
</evidence>
<evidence type="ECO:0000256" key="1">
    <source>
        <dbReference type="ARBA" id="ARBA00004651"/>
    </source>
</evidence>
<keyword evidence="4 7" id="KW-0812">Transmembrane</keyword>
<feature type="domain" description="YetF-like N-terminal transmembrane" evidence="9">
    <location>
        <begin position="7"/>
        <end position="77"/>
    </location>
</feature>
<dbReference type="PANTHER" id="PTHR34582:SF7">
    <property type="entry name" value="UPF0702 TRANSMEMBRANE PROTEIN YDFS"/>
    <property type="match status" value="1"/>
</dbReference>
<evidence type="ECO:0000256" key="3">
    <source>
        <dbReference type="ARBA" id="ARBA00022475"/>
    </source>
</evidence>
<feature type="domain" description="YetF C-terminal" evidence="8">
    <location>
        <begin position="82"/>
        <end position="214"/>
    </location>
</feature>
<reference evidence="10 11" key="1">
    <citation type="submission" date="2015-09" db="EMBL/GenBank/DDBJ databases">
        <title>Genome sequence of Oxobacter pfennigii DSM 3222.</title>
        <authorList>
            <person name="Poehlein A."/>
            <person name="Bengelsdorf F.R."/>
            <person name="Schiel-Bengelsdorf B."/>
            <person name="Duerre P."/>
            <person name="Daniel R."/>
        </authorList>
    </citation>
    <scope>NUCLEOTIDE SEQUENCE [LARGE SCALE GENOMIC DNA]</scope>
    <source>
        <strain evidence="10 11">DSM 3222</strain>
    </source>
</reference>
<dbReference type="Proteomes" id="UP000050326">
    <property type="component" value="Unassembled WGS sequence"/>
</dbReference>
<gene>
    <name evidence="10" type="ORF">OXPF_04820</name>
</gene>
<comment type="similarity">
    <text evidence="2">Belongs to the UPF0702 family.</text>
</comment>
<comment type="subcellular location">
    <subcellularLocation>
        <location evidence="1">Cell membrane</location>
        <topology evidence="1">Multi-pass membrane protein</topology>
    </subcellularLocation>
</comment>
<comment type="caution">
    <text evidence="10">The sequence shown here is derived from an EMBL/GenBank/DDBJ whole genome shotgun (WGS) entry which is preliminary data.</text>
</comment>
<keyword evidence="5 7" id="KW-1133">Transmembrane helix</keyword>
<dbReference type="Pfam" id="PF20730">
    <property type="entry name" value="YetF_N"/>
    <property type="match status" value="1"/>
</dbReference>
<accession>A0A0P8X5D6</accession>
<proteinExistence type="inferred from homology"/>
<keyword evidence="3" id="KW-1003">Cell membrane</keyword>
<evidence type="ECO:0000256" key="2">
    <source>
        <dbReference type="ARBA" id="ARBA00006448"/>
    </source>
</evidence>
<evidence type="ECO:0008006" key="12">
    <source>
        <dbReference type="Google" id="ProtNLM"/>
    </source>
</evidence>
<evidence type="ECO:0000256" key="6">
    <source>
        <dbReference type="ARBA" id="ARBA00023136"/>
    </source>
</evidence>
<sequence>MNIIFVVIIRSFISFFSLLILVRLMGKQQMAQLTFFDYVVGITIGSIASTLSVQVNQNTTATLAGMGVWTILPILLAVLSVHNVWVRKVVEGEATVVIENSNILEKNLKKLHLSIDDLISQLRNQGVFSIADVEFALFEANGKLSILKKSQKQPVTPGDLNIQTQYEGLPTVLISDGVLLTDALYSLKLSNAWLQHQLGKQNIINISEVSIAQLDTKGNLYVDLMGDKQSYVISTQN</sequence>
<dbReference type="InterPro" id="IPR007353">
    <property type="entry name" value="DUF421"/>
</dbReference>
<dbReference type="Pfam" id="PF04239">
    <property type="entry name" value="DUF421"/>
    <property type="match status" value="1"/>
</dbReference>
<keyword evidence="6 7" id="KW-0472">Membrane</keyword>
<dbReference type="PANTHER" id="PTHR34582">
    <property type="entry name" value="UPF0702 TRANSMEMBRANE PROTEIN YCAP"/>
    <property type="match status" value="1"/>
</dbReference>
<dbReference type="STRING" id="36849.OXPF_04820"/>
<evidence type="ECO:0000313" key="11">
    <source>
        <dbReference type="Proteomes" id="UP000050326"/>
    </source>
</evidence>
<keyword evidence="11" id="KW-1185">Reference proteome</keyword>
<dbReference type="AlphaFoldDB" id="A0A0P8X5D6"/>
<evidence type="ECO:0000256" key="5">
    <source>
        <dbReference type="ARBA" id="ARBA00022989"/>
    </source>
</evidence>
<dbReference type="GO" id="GO:0005886">
    <property type="term" value="C:plasma membrane"/>
    <property type="evidence" value="ECO:0007669"/>
    <property type="project" value="UniProtKB-SubCell"/>
</dbReference>
<evidence type="ECO:0000256" key="7">
    <source>
        <dbReference type="SAM" id="Phobius"/>
    </source>
</evidence>
<name>A0A0P8X5D6_9CLOT</name>
<dbReference type="InterPro" id="IPR048454">
    <property type="entry name" value="YetF_N"/>
</dbReference>
<dbReference type="EMBL" id="LKET01000016">
    <property type="protein sequence ID" value="KPU46002.1"/>
    <property type="molecule type" value="Genomic_DNA"/>
</dbReference>
<evidence type="ECO:0000259" key="9">
    <source>
        <dbReference type="Pfam" id="PF20730"/>
    </source>
</evidence>
<evidence type="ECO:0000259" key="8">
    <source>
        <dbReference type="Pfam" id="PF04239"/>
    </source>
</evidence>
<evidence type="ECO:0000313" key="10">
    <source>
        <dbReference type="EMBL" id="KPU46002.1"/>
    </source>
</evidence>
<dbReference type="Gene3D" id="3.30.240.20">
    <property type="entry name" value="bsu07140 like domains"/>
    <property type="match status" value="2"/>
</dbReference>
<dbReference type="PATRIC" id="fig|36849.3.peg.513"/>
<feature type="transmembrane region" description="Helical" evidence="7">
    <location>
        <begin position="61"/>
        <end position="81"/>
    </location>
</feature>